<reference evidence="6 7" key="1">
    <citation type="submission" date="2021-08" db="EMBL/GenBank/DDBJ databases">
        <title>Collinsella faecalis sp. nov. isolated from swine faeces.</title>
        <authorList>
            <person name="Oh B.S."/>
            <person name="Lee J.H."/>
        </authorList>
    </citation>
    <scope>NUCLEOTIDE SEQUENCE [LARGE SCALE GENOMIC DNA]</scope>
    <source>
        <strain evidence="6 7">AGMB00827</strain>
    </source>
</reference>
<evidence type="ECO:0000256" key="2">
    <source>
        <dbReference type="ARBA" id="ARBA00022917"/>
    </source>
</evidence>
<accession>A0ABS7MI83</accession>
<dbReference type="PANTHER" id="PTHR30411:SF0">
    <property type="entry name" value="CYS-TRNA(PRO)_CYS-TRNA(CYS) DEACYLASE YBAK"/>
    <property type="match status" value="1"/>
</dbReference>
<dbReference type="InterPro" id="IPR004369">
    <property type="entry name" value="Prolyl-tRNA_editing_YbaK/EbsC"/>
</dbReference>
<evidence type="ECO:0000259" key="5">
    <source>
        <dbReference type="Pfam" id="PF04073"/>
    </source>
</evidence>
<evidence type="ECO:0000256" key="3">
    <source>
        <dbReference type="ARBA" id="ARBA00023239"/>
    </source>
</evidence>
<dbReference type="InterPro" id="IPR036754">
    <property type="entry name" value="YbaK/aa-tRNA-synt-asso_dom_sf"/>
</dbReference>
<dbReference type="Proteomes" id="UP000700908">
    <property type="component" value="Unassembled WGS sequence"/>
</dbReference>
<dbReference type="CDD" id="cd00002">
    <property type="entry name" value="YbaK_deacylase"/>
    <property type="match status" value="1"/>
</dbReference>
<comment type="caution">
    <text evidence="6">The sequence shown here is derived from an EMBL/GenBank/DDBJ whole genome shotgun (WGS) entry which is preliminary data.</text>
</comment>
<keyword evidence="3 4" id="KW-0456">Lyase</keyword>
<dbReference type="InterPro" id="IPR007214">
    <property type="entry name" value="YbaK/aa-tRNA-synth-assoc-dom"/>
</dbReference>
<evidence type="ECO:0000313" key="7">
    <source>
        <dbReference type="Proteomes" id="UP000700908"/>
    </source>
</evidence>
<dbReference type="Pfam" id="PF04073">
    <property type="entry name" value="tRNA_edit"/>
    <property type="match status" value="1"/>
</dbReference>
<dbReference type="SUPFAM" id="SSF55826">
    <property type="entry name" value="YbaK/ProRS associated domain"/>
    <property type="match status" value="1"/>
</dbReference>
<dbReference type="PIRSF" id="PIRSF006181">
    <property type="entry name" value="EbsC_YbaK"/>
    <property type="match status" value="1"/>
</dbReference>
<proteinExistence type="inferred from homology"/>
<dbReference type="EC" id="4.2.-.-" evidence="4"/>
<dbReference type="EMBL" id="JAIMFO010000004">
    <property type="protein sequence ID" value="MBY4797071.1"/>
    <property type="molecule type" value="Genomic_DNA"/>
</dbReference>
<sequence length="163" mass="17358">MAAKGLKKTNAMRELDRAGISYAVHEYEVDEDDLSGTHVATILGQDPARVFKTLVTSSPDGHAACCVPVDRELNLKAAARALHVKSLTMLPLADLLSTTGYVRGGCSPIGMKRPMPLIVDTACRAFSTIMISGGCRGLQIEVGVDDLLAYTQGVLAKIATEDR</sequence>
<evidence type="ECO:0000313" key="6">
    <source>
        <dbReference type="EMBL" id="MBY4797071.1"/>
    </source>
</evidence>
<dbReference type="NCBIfam" id="TIGR00011">
    <property type="entry name" value="YbaK_EbsC"/>
    <property type="match status" value="1"/>
</dbReference>
<name>A0ABS7MI83_9ACTN</name>
<keyword evidence="2 4" id="KW-0648">Protein biosynthesis</keyword>
<organism evidence="6 7">
    <name type="scientific">Collinsella ureilytica</name>
    <dbReference type="NCBI Taxonomy" id="2869515"/>
    <lineage>
        <taxon>Bacteria</taxon>
        <taxon>Bacillati</taxon>
        <taxon>Actinomycetota</taxon>
        <taxon>Coriobacteriia</taxon>
        <taxon>Coriobacteriales</taxon>
        <taxon>Coriobacteriaceae</taxon>
        <taxon>Collinsella</taxon>
    </lineage>
</organism>
<protein>
    <recommendedName>
        <fullName evidence="4">Cys-tRNA(Pro)/Cys-tRNA(Cys) deacylase</fullName>
        <ecNumber evidence="4">4.2.-.-</ecNumber>
    </recommendedName>
</protein>
<comment type="similarity">
    <text evidence="1 4">Belongs to the prolyl-tRNA editing family. YbaK/EbsC subfamily.</text>
</comment>
<dbReference type="RefSeq" id="WP_222198788.1">
    <property type="nucleotide sequence ID" value="NZ_JAIMFO010000004.1"/>
</dbReference>
<dbReference type="PANTHER" id="PTHR30411">
    <property type="entry name" value="CYTOPLASMIC PROTEIN"/>
    <property type="match status" value="1"/>
</dbReference>
<feature type="domain" description="YbaK/aminoacyl-tRNA synthetase-associated" evidence="5">
    <location>
        <begin position="39"/>
        <end position="148"/>
    </location>
</feature>
<evidence type="ECO:0000256" key="4">
    <source>
        <dbReference type="PIRNR" id="PIRNR006181"/>
    </source>
</evidence>
<dbReference type="Gene3D" id="3.90.960.10">
    <property type="entry name" value="YbaK/aminoacyl-tRNA synthetase-associated domain"/>
    <property type="match status" value="1"/>
</dbReference>
<evidence type="ECO:0000256" key="1">
    <source>
        <dbReference type="ARBA" id="ARBA00009798"/>
    </source>
</evidence>
<keyword evidence="7" id="KW-1185">Reference proteome</keyword>
<gene>
    <name evidence="6" type="primary">ybaK</name>
    <name evidence="6" type="ORF">K6V98_01665</name>
</gene>